<dbReference type="InterPro" id="IPR041546">
    <property type="entry name" value="ClpA/ClpB_AAA_lid"/>
</dbReference>
<protein>
    <submittedName>
        <fullName evidence="4">Clp protease ClpA</fullName>
    </submittedName>
</protein>
<dbReference type="SMART" id="SM00382">
    <property type="entry name" value="AAA"/>
    <property type="match status" value="1"/>
</dbReference>
<dbReference type="GO" id="GO:0034605">
    <property type="term" value="P:cellular response to heat"/>
    <property type="evidence" value="ECO:0007669"/>
    <property type="project" value="TreeGrafter"/>
</dbReference>
<dbReference type="GO" id="GO:0005737">
    <property type="term" value="C:cytoplasm"/>
    <property type="evidence" value="ECO:0007669"/>
    <property type="project" value="TreeGrafter"/>
</dbReference>
<dbReference type="SUPFAM" id="SSF52540">
    <property type="entry name" value="P-loop containing nucleoside triphosphate hydrolases"/>
    <property type="match status" value="2"/>
</dbReference>
<dbReference type="Gene3D" id="3.40.50.300">
    <property type="entry name" value="P-loop containing nucleotide triphosphate hydrolases"/>
    <property type="match status" value="2"/>
</dbReference>
<reference evidence="4 5" key="1">
    <citation type="submission" date="2016-05" db="EMBL/GenBank/DDBJ databases">
        <title>Chromosome and linear plasmid sequence of a 2015 human isolate of tick-borne relapsing fever spirochete, Borrelia turicatae.</title>
        <authorList>
            <person name="Kingry L.C."/>
            <person name="Dhwani B."/>
            <person name="Replogle A."/>
            <person name="Sexton C."/>
            <person name="Rowe L."/>
            <person name="Stermole B.M."/>
            <person name="Christensen A.M."/>
            <person name="Schriefer M.E."/>
        </authorList>
    </citation>
    <scope>NUCLEOTIDE SEQUENCE [LARGE SCALE GENOMIC DNA]</scope>
    <source>
        <strain evidence="4 5">BTE5EL</strain>
    </source>
</reference>
<gene>
    <name evidence="4" type="ORF">A7978_01795</name>
</gene>
<dbReference type="EMBL" id="CP015629">
    <property type="protein sequence ID" value="ANF33849.1"/>
    <property type="molecule type" value="Genomic_DNA"/>
</dbReference>
<dbReference type="Proteomes" id="UP000264231">
    <property type="component" value="Chromosome"/>
</dbReference>
<dbReference type="Pfam" id="PF17871">
    <property type="entry name" value="AAA_lid_9"/>
    <property type="match status" value="1"/>
</dbReference>
<dbReference type="InterPro" id="IPR003593">
    <property type="entry name" value="AAA+_ATPase"/>
</dbReference>
<name>A0A172XBD4_BORTU</name>
<dbReference type="AlphaFoldDB" id="A0A172XBD4"/>
<evidence type="ECO:0000256" key="2">
    <source>
        <dbReference type="ARBA" id="ARBA00022840"/>
    </source>
</evidence>
<dbReference type="InterPro" id="IPR003959">
    <property type="entry name" value="ATPase_AAA_core"/>
</dbReference>
<dbReference type="RefSeq" id="WP_011772319.1">
    <property type="nucleotide sequence ID" value="NZ_CP015629.1"/>
</dbReference>
<evidence type="ECO:0000313" key="4">
    <source>
        <dbReference type="EMBL" id="ANF33849.1"/>
    </source>
</evidence>
<feature type="domain" description="AAA+ ATPase" evidence="3">
    <location>
        <begin position="232"/>
        <end position="377"/>
    </location>
</feature>
<dbReference type="Gene3D" id="1.10.8.60">
    <property type="match status" value="1"/>
</dbReference>
<dbReference type="GO" id="GO:0006508">
    <property type="term" value="P:proteolysis"/>
    <property type="evidence" value="ECO:0007669"/>
    <property type="project" value="UniProtKB-KW"/>
</dbReference>
<dbReference type="OMA" id="YNIMLQI"/>
<keyword evidence="2" id="KW-0067">ATP-binding</keyword>
<sequence>MYNRRALNNLFFKSFLFFMKRKHLVFTEEHIFYSLISDEKIKELLSLCTLDFYSFNKILEKFFKKLPLRDSDISDYLFKMNDLYQEIVDTIFYYKKPYRLQEKDLLWVLIRKRKNIILDALLKSGFSLTIFDKIIEVYDYLGSDLDLNSSENEKFIANDLFGKEIDKDGGLSIFEEDYLKLEQSDDLSDNDNLVEDFLVNVIDSLEPSLDKNPLIGREEELCELTQVMLRKYKSNPIVFGEPGVGKTILLQGLAYMIKVGQVPQELVGYEVYSLDIGRLISGTRYRGDLEDRVNKLLDFLYLKKKVILFIDEIHMIVGAGATSFSNIDVSNLLKPILTLGKVKLIGATTKYEYQKFFLRDKALMRRFHSIELKEPSFEDTYLILKGSKEQYEKHHNVGYTDEAIWASITMSKYIKDRFLPDKAFDLLDGLGAKFKLEGNKKVITGDDVKIFVKSMIGTNVFNFDDYDQNLLINLERKIRESMIIDENILSDLILNIKLLRIKFLLKNNTLGIFILMGSSDVDKNKLSCILSEELKIPKLTLGMSEYGDFDGINRLIGPVYGSESYDEPTKFFKFLSESSSSIIVLSDFDKSSKRVIDFFFEGFNTGRLFDSLGRSVSLSDSIIILDIDIKHREFDGIGFKTETIDGRSLLEKRFSTQLLDLVDHIFFFKPVGEDDFEKVIIEEMNSFIKILKNEKVDVFFEENIVDYFQNKTYRSGLGIKSVRKIVLKEIGGLLVNDMISKKFKENDKIRVFLDETIKYELL</sequence>
<keyword evidence="4" id="KW-0378">Hydrolase</keyword>
<accession>A0A172XBD4</accession>
<evidence type="ECO:0000313" key="5">
    <source>
        <dbReference type="Proteomes" id="UP000264231"/>
    </source>
</evidence>
<dbReference type="GO" id="GO:0005524">
    <property type="term" value="F:ATP binding"/>
    <property type="evidence" value="ECO:0007669"/>
    <property type="project" value="UniProtKB-KW"/>
</dbReference>
<keyword evidence="1" id="KW-0547">Nucleotide-binding</keyword>
<dbReference type="GO" id="GO:0008233">
    <property type="term" value="F:peptidase activity"/>
    <property type="evidence" value="ECO:0007669"/>
    <property type="project" value="UniProtKB-KW"/>
</dbReference>
<dbReference type="PANTHER" id="PTHR11638:SF111">
    <property type="entry name" value="ATP-DEPENDENT CLP PROTEASE ATP-BINDING SUBUNIT CLPA"/>
    <property type="match status" value="1"/>
</dbReference>
<dbReference type="Pfam" id="PF00004">
    <property type="entry name" value="AAA"/>
    <property type="match status" value="1"/>
</dbReference>
<dbReference type="InterPro" id="IPR036628">
    <property type="entry name" value="Clp_N_dom_sf"/>
</dbReference>
<evidence type="ECO:0000256" key="1">
    <source>
        <dbReference type="ARBA" id="ARBA00022741"/>
    </source>
</evidence>
<keyword evidence="4" id="KW-0645">Protease</keyword>
<dbReference type="PANTHER" id="PTHR11638">
    <property type="entry name" value="ATP-DEPENDENT CLP PROTEASE"/>
    <property type="match status" value="1"/>
</dbReference>
<evidence type="ECO:0000259" key="3">
    <source>
        <dbReference type="SMART" id="SM00382"/>
    </source>
</evidence>
<dbReference type="GO" id="GO:0016887">
    <property type="term" value="F:ATP hydrolysis activity"/>
    <property type="evidence" value="ECO:0007669"/>
    <property type="project" value="InterPro"/>
</dbReference>
<dbReference type="InterPro" id="IPR027417">
    <property type="entry name" value="P-loop_NTPase"/>
</dbReference>
<organism evidence="4 5">
    <name type="scientific">Borrelia turicatae</name>
    <dbReference type="NCBI Taxonomy" id="142"/>
    <lineage>
        <taxon>Bacteria</taxon>
        <taxon>Pseudomonadati</taxon>
        <taxon>Spirochaetota</taxon>
        <taxon>Spirochaetia</taxon>
        <taxon>Spirochaetales</taxon>
        <taxon>Borreliaceae</taxon>
        <taxon>Borrelia</taxon>
    </lineage>
</organism>
<dbReference type="InterPro" id="IPR050130">
    <property type="entry name" value="ClpA_ClpB"/>
</dbReference>
<dbReference type="SUPFAM" id="SSF81923">
    <property type="entry name" value="Double Clp-N motif"/>
    <property type="match status" value="1"/>
</dbReference>
<dbReference type="CDD" id="cd00009">
    <property type="entry name" value="AAA"/>
    <property type="match status" value="1"/>
</dbReference>
<proteinExistence type="predicted"/>